<accession>A0A916VVG7</accession>
<comment type="caution">
    <text evidence="1">The sequence shown here is derived from an EMBL/GenBank/DDBJ whole genome shotgun (WGS) entry which is preliminary data.</text>
</comment>
<organism evidence="1 2">
    <name type="scientific">Pelagibacterium lentulum</name>
    <dbReference type="NCBI Taxonomy" id="2029865"/>
    <lineage>
        <taxon>Bacteria</taxon>
        <taxon>Pseudomonadati</taxon>
        <taxon>Pseudomonadota</taxon>
        <taxon>Alphaproteobacteria</taxon>
        <taxon>Hyphomicrobiales</taxon>
        <taxon>Devosiaceae</taxon>
        <taxon>Pelagibacterium</taxon>
    </lineage>
</organism>
<dbReference type="AlphaFoldDB" id="A0A916VVG7"/>
<dbReference type="Proteomes" id="UP000596977">
    <property type="component" value="Unassembled WGS sequence"/>
</dbReference>
<evidence type="ECO:0000313" key="2">
    <source>
        <dbReference type="Proteomes" id="UP000596977"/>
    </source>
</evidence>
<protein>
    <submittedName>
        <fullName evidence="1">Uncharacterized protein</fullName>
    </submittedName>
</protein>
<proteinExistence type="predicted"/>
<gene>
    <name evidence="1" type="ORF">GCM10011499_10310</name>
</gene>
<sequence>MTKLMSTFLDLKPNYWVGDAMISVDCANLEQTPDPVDATINLACANGIHLALALKQNHILAIKPE</sequence>
<evidence type="ECO:0000313" key="1">
    <source>
        <dbReference type="EMBL" id="GGA42714.1"/>
    </source>
</evidence>
<reference evidence="1 2" key="1">
    <citation type="journal article" date="2014" name="Int. J. Syst. Evol. Microbiol.">
        <title>Complete genome sequence of Corynebacterium casei LMG S-19264T (=DSM 44701T), isolated from a smear-ripened cheese.</title>
        <authorList>
            <consortium name="US DOE Joint Genome Institute (JGI-PGF)"/>
            <person name="Walter F."/>
            <person name="Albersmeier A."/>
            <person name="Kalinowski J."/>
            <person name="Ruckert C."/>
        </authorList>
    </citation>
    <scope>NUCLEOTIDE SEQUENCE [LARGE SCALE GENOMIC DNA]</scope>
    <source>
        <strain evidence="1 2">CGMCC 1.15896</strain>
    </source>
</reference>
<name>A0A916VVG7_9HYPH</name>
<dbReference type="EMBL" id="BMKB01000002">
    <property type="protein sequence ID" value="GGA42714.1"/>
    <property type="molecule type" value="Genomic_DNA"/>
</dbReference>
<keyword evidence="2" id="KW-1185">Reference proteome</keyword>